<dbReference type="EMBL" id="JAHBBD010000026">
    <property type="protein sequence ID" value="MBW3083543.1"/>
    <property type="molecule type" value="Genomic_DNA"/>
</dbReference>
<sequence length="105" mass="11875">MPWWIWVVLAAFMLVMLVAGLAYAALRLWHGFRKVSDTGARIGECLAAMGRPSEAAAVDEPPSFTQPLQAAADRYADAHADVVRRREARRARHVEAWARWRRFNG</sequence>
<dbReference type="Proteomes" id="UP000812844">
    <property type="component" value="Unassembled WGS sequence"/>
</dbReference>
<evidence type="ECO:0000313" key="2">
    <source>
        <dbReference type="EMBL" id="MBW3083543.1"/>
    </source>
</evidence>
<keyword evidence="3" id="KW-1185">Reference proteome</keyword>
<feature type="transmembrane region" description="Helical" evidence="1">
    <location>
        <begin position="6"/>
        <end position="26"/>
    </location>
</feature>
<accession>A0ABS6WAK4</accession>
<organism evidence="2 3">
    <name type="scientific">Bifidobacterium phasiani</name>
    <dbReference type="NCBI Taxonomy" id="2834431"/>
    <lineage>
        <taxon>Bacteria</taxon>
        <taxon>Bacillati</taxon>
        <taxon>Actinomycetota</taxon>
        <taxon>Actinomycetes</taxon>
        <taxon>Bifidobacteriales</taxon>
        <taxon>Bifidobacteriaceae</taxon>
        <taxon>Bifidobacterium</taxon>
    </lineage>
</organism>
<evidence type="ECO:0000313" key="3">
    <source>
        <dbReference type="Proteomes" id="UP000812844"/>
    </source>
</evidence>
<keyword evidence="1" id="KW-0472">Membrane</keyword>
<comment type="caution">
    <text evidence="2">The sequence shown here is derived from an EMBL/GenBank/DDBJ whole genome shotgun (WGS) entry which is preliminary data.</text>
</comment>
<keyword evidence="1" id="KW-0812">Transmembrane</keyword>
<reference evidence="2 3" key="1">
    <citation type="submission" date="2021-05" db="EMBL/GenBank/DDBJ databases">
        <title>Phylogenetic classification of ten novel species belonging to the genus Bifidobacterium comprising B. colchicus sp. nov., B. abeli sp. nov., B. bicoloris sp. nov., B. guerezis sp. nov., B. rosaliae sp. nov., B. santillanensis sp. nov., B. argentati sp. nov., B. amazzoni sp. nov., B. pluviali sp. nov., and B. pinnaculum sp. nov.</title>
        <authorList>
            <person name="Lugli G.A."/>
            <person name="Ruiz Garcia L."/>
            <person name="Margolles A."/>
            <person name="Ventura M."/>
        </authorList>
    </citation>
    <scope>NUCLEOTIDE SEQUENCE [LARGE SCALE GENOMIC DNA]</scope>
    <source>
        <strain evidence="2 3">6T3</strain>
    </source>
</reference>
<protein>
    <recommendedName>
        <fullName evidence="4">Prolyl aminopeptidase</fullName>
    </recommendedName>
</protein>
<evidence type="ECO:0008006" key="4">
    <source>
        <dbReference type="Google" id="ProtNLM"/>
    </source>
</evidence>
<dbReference type="RefSeq" id="WP_219082832.1">
    <property type="nucleotide sequence ID" value="NZ_JAHBBD010000026.1"/>
</dbReference>
<keyword evidence="1" id="KW-1133">Transmembrane helix</keyword>
<gene>
    <name evidence="2" type="ORF">KIH73_09295</name>
</gene>
<name>A0ABS6WAK4_9BIFI</name>
<evidence type="ECO:0000256" key="1">
    <source>
        <dbReference type="SAM" id="Phobius"/>
    </source>
</evidence>
<proteinExistence type="predicted"/>